<dbReference type="PANTHER" id="PTHR43677:SF4">
    <property type="entry name" value="QUINONE OXIDOREDUCTASE-LIKE PROTEIN 2"/>
    <property type="match status" value="1"/>
</dbReference>
<dbReference type="SUPFAM" id="SSF51735">
    <property type="entry name" value="NAD(P)-binding Rossmann-fold domains"/>
    <property type="match status" value="1"/>
</dbReference>
<dbReference type="EMBL" id="BAAANT010000084">
    <property type="protein sequence ID" value="GAA1501082.1"/>
    <property type="molecule type" value="Genomic_DNA"/>
</dbReference>
<dbReference type="InterPro" id="IPR036291">
    <property type="entry name" value="NAD(P)-bd_dom_sf"/>
</dbReference>
<dbReference type="Pfam" id="PF08240">
    <property type="entry name" value="ADH_N"/>
    <property type="match status" value="1"/>
</dbReference>
<dbReference type="SMART" id="SM00829">
    <property type="entry name" value="PKS_ER"/>
    <property type="match status" value="1"/>
</dbReference>
<dbReference type="Gene3D" id="3.90.180.10">
    <property type="entry name" value="Medium-chain alcohol dehydrogenases, catalytic domain"/>
    <property type="match status" value="1"/>
</dbReference>
<dbReference type="PANTHER" id="PTHR43677">
    <property type="entry name" value="SHORT-CHAIN DEHYDROGENASE/REDUCTASE"/>
    <property type="match status" value="1"/>
</dbReference>
<dbReference type="SUPFAM" id="SSF50129">
    <property type="entry name" value="GroES-like"/>
    <property type="match status" value="1"/>
</dbReference>
<feature type="domain" description="Enoyl reductase (ER)" evidence="1">
    <location>
        <begin position="10"/>
        <end position="305"/>
    </location>
</feature>
<keyword evidence="3" id="KW-1185">Reference proteome</keyword>
<sequence>MRKVRFQPQDTVEPFRIDEVAAPVPGPGQLLVNTEVVGVSLGLVRMLRGGTVPATGPGGEMVGRVAALGAGVEGFRVGDRVGGVVFEDVYAQSVLATPAMVTAVPPQVTAAEALALVRGGLVALSALRAGRFEQGESVLVTAAASGAGHLAVQLAKTLGAGRVVAAVRSADKADFVRGCGADEVVIYSQDSWGDPVDLVLDGVGGDLVQRGVDALSPHGRLVAFSAGGGTVDAGSLLGGLKSVIGFSIGLISRRQPELIEQRRAELWDLHAAGRLRPAHEALPLDQIAKAVELIESRGNLGRVLLHTT</sequence>
<dbReference type="InterPro" id="IPR013149">
    <property type="entry name" value="ADH-like_C"/>
</dbReference>
<dbReference type="InterPro" id="IPR013154">
    <property type="entry name" value="ADH-like_N"/>
</dbReference>
<dbReference type="InterPro" id="IPR020843">
    <property type="entry name" value="ER"/>
</dbReference>
<name>A0ABN1ZM98_9ACTN</name>
<evidence type="ECO:0000313" key="3">
    <source>
        <dbReference type="Proteomes" id="UP001422759"/>
    </source>
</evidence>
<evidence type="ECO:0000259" key="1">
    <source>
        <dbReference type="SMART" id="SM00829"/>
    </source>
</evidence>
<dbReference type="InterPro" id="IPR051397">
    <property type="entry name" value="Zn-ADH-like_protein"/>
</dbReference>
<gene>
    <name evidence="2" type="ORF">GCM10009760_63630</name>
</gene>
<dbReference type="RefSeq" id="WP_344469743.1">
    <property type="nucleotide sequence ID" value="NZ_BAAANT010000084.1"/>
</dbReference>
<accession>A0ABN1ZM98</accession>
<dbReference type="Pfam" id="PF00107">
    <property type="entry name" value="ADH_zinc_N"/>
    <property type="match status" value="1"/>
</dbReference>
<dbReference type="Gene3D" id="3.40.50.720">
    <property type="entry name" value="NAD(P)-binding Rossmann-like Domain"/>
    <property type="match status" value="1"/>
</dbReference>
<dbReference type="Proteomes" id="UP001422759">
    <property type="component" value="Unassembled WGS sequence"/>
</dbReference>
<reference evidence="2 3" key="1">
    <citation type="journal article" date="2019" name="Int. J. Syst. Evol. Microbiol.">
        <title>The Global Catalogue of Microorganisms (GCM) 10K type strain sequencing project: providing services to taxonomists for standard genome sequencing and annotation.</title>
        <authorList>
            <consortium name="The Broad Institute Genomics Platform"/>
            <consortium name="The Broad Institute Genome Sequencing Center for Infectious Disease"/>
            <person name="Wu L."/>
            <person name="Ma J."/>
        </authorList>
    </citation>
    <scope>NUCLEOTIDE SEQUENCE [LARGE SCALE GENOMIC DNA]</scope>
    <source>
        <strain evidence="2 3">JCM 14560</strain>
    </source>
</reference>
<proteinExistence type="predicted"/>
<dbReference type="InterPro" id="IPR011032">
    <property type="entry name" value="GroES-like_sf"/>
</dbReference>
<comment type="caution">
    <text evidence="2">The sequence shown here is derived from an EMBL/GenBank/DDBJ whole genome shotgun (WGS) entry which is preliminary data.</text>
</comment>
<evidence type="ECO:0000313" key="2">
    <source>
        <dbReference type="EMBL" id="GAA1501082.1"/>
    </source>
</evidence>
<protein>
    <submittedName>
        <fullName evidence="2">Zinc-binding dehydrogenase</fullName>
    </submittedName>
</protein>
<organism evidence="2 3">
    <name type="scientific">Kitasatospora kazusensis</name>
    <dbReference type="NCBI Taxonomy" id="407974"/>
    <lineage>
        <taxon>Bacteria</taxon>
        <taxon>Bacillati</taxon>
        <taxon>Actinomycetota</taxon>
        <taxon>Actinomycetes</taxon>
        <taxon>Kitasatosporales</taxon>
        <taxon>Streptomycetaceae</taxon>
        <taxon>Kitasatospora</taxon>
    </lineage>
</organism>